<dbReference type="GO" id="GO:0071949">
    <property type="term" value="F:FAD binding"/>
    <property type="evidence" value="ECO:0007669"/>
    <property type="project" value="InterPro"/>
</dbReference>
<organism evidence="5 6">
    <name type="scientific">Achromobacter spanius</name>
    <dbReference type="NCBI Taxonomy" id="217203"/>
    <lineage>
        <taxon>Bacteria</taxon>
        <taxon>Pseudomonadati</taxon>
        <taxon>Pseudomonadota</taxon>
        <taxon>Betaproteobacteria</taxon>
        <taxon>Burkholderiales</taxon>
        <taxon>Alcaligenaceae</taxon>
        <taxon>Achromobacter</taxon>
    </lineage>
</organism>
<reference evidence="5 6" key="1">
    <citation type="submission" date="2017-09" db="EMBL/GenBank/DDBJ databases">
        <title>Genomic, metabolic, and phenotypic characteristics of bacterial isolates from the natural microbiome of the model nematode Caenorhabditis elegans.</title>
        <authorList>
            <person name="Zimmermann J."/>
            <person name="Obeng N."/>
            <person name="Yang W."/>
            <person name="Obeng O."/>
            <person name="Kissoyan K."/>
            <person name="Pees B."/>
            <person name="Dirksen P."/>
            <person name="Hoppner M."/>
            <person name="Franke A."/>
            <person name="Rosenstiel P."/>
            <person name="Leippe M."/>
            <person name="Dierking K."/>
            <person name="Kaleta C."/>
            <person name="Schulenburg H."/>
        </authorList>
    </citation>
    <scope>NUCLEOTIDE SEQUENCE [LARGE SCALE GENOMIC DNA]</scope>
    <source>
        <strain evidence="5 6">MYb73</strain>
    </source>
</reference>
<dbReference type="PRINTS" id="PR00420">
    <property type="entry name" value="RNGMNOXGNASE"/>
</dbReference>
<dbReference type="Gene3D" id="3.40.30.120">
    <property type="match status" value="1"/>
</dbReference>
<evidence type="ECO:0000256" key="1">
    <source>
        <dbReference type="ARBA" id="ARBA00001974"/>
    </source>
</evidence>
<dbReference type="EMBL" id="CP023270">
    <property type="protein sequence ID" value="AVJ29715.1"/>
    <property type="molecule type" value="Genomic_DNA"/>
</dbReference>
<dbReference type="InterPro" id="IPR002938">
    <property type="entry name" value="FAD-bd"/>
</dbReference>
<sequence>MVISISVLVVGAGPAGLLTAAELQRRGVDCLLIDAHERPLDWDRATVVHPRSLEILDALGIIDPLLAAGVKQRRARIHAGGSELGIIDLELAGSRYPFNIGISEEVTETVLAEHLARLGGKVTRATKLVGLQEQDDGVLATVERGGKLSQVLAQWVVGCDGHHSTVRMLTGIEQDGHDINQPWAVFDASIPDWPEAFEANYAYLDKIPVILTALPGERWRVYLRPSSAESDLVEDALSTLRRYLPDASFYNVSHPARFECHTKVARTFRSGRVLLAGDAAHTCSPAQGHGMNTGLQDAYNLGWKLALVCQGHCSPALLDSYHAERRPVADMVMASGDAAESAQMAQGEQERRARDLAIRAAFGNAEARHREAVSEAELDIDYAGSPIVMGDRHAAIWPGQRLPDHIDVRFSTGGRGKLHDYAKRRGHTVLLIGGPGTPQQPLSDLRRELAALSDGYIIEVVVALTASDGVTDVDAYLEPAAAARLGVGDMVLLVVRADGHVGLRAEQRHAETLSAYIERLRQPGQEAAT</sequence>
<keyword evidence="2" id="KW-0285">Flavoprotein</keyword>
<gene>
    <name evidence="5" type="ORF">CLM73_22915</name>
</gene>
<dbReference type="Gene3D" id="3.30.70.2450">
    <property type="match status" value="1"/>
</dbReference>
<dbReference type="Pfam" id="PF01494">
    <property type="entry name" value="FAD_binding_3"/>
    <property type="match status" value="1"/>
</dbReference>
<evidence type="ECO:0000313" key="5">
    <source>
        <dbReference type="EMBL" id="AVJ29715.1"/>
    </source>
</evidence>
<evidence type="ECO:0000313" key="6">
    <source>
        <dbReference type="Proteomes" id="UP000239477"/>
    </source>
</evidence>
<dbReference type="Gene3D" id="3.50.50.60">
    <property type="entry name" value="FAD/NAD(P)-binding domain"/>
    <property type="match status" value="1"/>
</dbReference>
<name>A0A2S0ICF2_9BURK</name>
<evidence type="ECO:0000259" key="4">
    <source>
        <dbReference type="Pfam" id="PF01494"/>
    </source>
</evidence>
<dbReference type="InterPro" id="IPR036188">
    <property type="entry name" value="FAD/NAD-bd_sf"/>
</dbReference>
<protein>
    <submittedName>
        <fullName evidence="5">Monooxygenase</fullName>
    </submittedName>
</protein>
<evidence type="ECO:0000256" key="2">
    <source>
        <dbReference type="ARBA" id="ARBA00022630"/>
    </source>
</evidence>
<dbReference type="InterPro" id="IPR050641">
    <property type="entry name" value="RIFMO-like"/>
</dbReference>
<proteinExistence type="predicted"/>
<keyword evidence="3" id="KW-0274">FAD</keyword>
<dbReference type="RefSeq" id="WP_105240385.1">
    <property type="nucleotide sequence ID" value="NZ_CP023270.1"/>
</dbReference>
<keyword evidence="5" id="KW-0503">Monooxygenase</keyword>
<dbReference type="AlphaFoldDB" id="A0A2S0ICF2"/>
<dbReference type="Proteomes" id="UP000239477">
    <property type="component" value="Chromosome"/>
</dbReference>
<accession>A0A2S0ICF2</accession>
<feature type="domain" description="FAD-binding" evidence="4">
    <location>
        <begin position="6"/>
        <end position="333"/>
    </location>
</feature>
<evidence type="ECO:0000256" key="3">
    <source>
        <dbReference type="ARBA" id="ARBA00022827"/>
    </source>
</evidence>
<keyword evidence="6" id="KW-1185">Reference proteome</keyword>
<dbReference type="GO" id="GO:0016709">
    <property type="term" value="F:oxidoreductase activity, acting on paired donors, with incorporation or reduction of molecular oxygen, NAD(P)H as one donor, and incorporation of one atom of oxygen"/>
    <property type="evidence" value="ECO:0007669"/>
    <property type="project" value="UniProtKB-ARBA"/>
</dbReference>
<keyword evidence="5" id="KW-0560">Oxidoreductase</keyword>
<comment type="cofactor">
    <cofactor evidence="1">
        <name>FAD</name>
        <dbReference type="ChEBI" id="CHEBI:57692"/>
    </cofactor>
</comment>
<dbReference type="OrthoDB" id="3443359at2"/>
<dbReference type="PANTHER" id="PTHR43004">
    <property type="entry name" value="TRK SYSTEM POTASSIUM UPTAKE PROTEIN"/>
    <property type="match status" value="1"/>
</dbReference>
<dbReference type="SUPFAM" id="SSF51905">
    <property type="entry name" value="FAD/NAD(P)-binding domain"/>
    <property type="match status" value="1"/>
</dbReference>
<dbReference type="PANTHER" id="PTHR43004:SF19">
    <property type="entry name" value="BINDING MONOOXYGENASE, PUTATIVE (JCVI)-RELATED"/>
    <property type="match status" value="1"/>
</dbReference>